<reference evidence="1 2" key="1">
    <citation type="submission" date="2017-07" db="EMBL/GenBank/DDBJ databases">
        <title>An improved, manually edited Actinidia chinensis var. chinensis (kiwifruit) genome highlights the challenges associated with draft genomes and gene prediction in plants.</title>
        <authorList>
            <person name="Pilkington S."/>
            <person name="Crowhurst R."/>
            <person name="Hilario E."/>
            <person name="Nardozza S."/>
            <person name="Fraser L."/>
            <person name="Peng Y."/>
            <person name="Gunaseelan K."/>
            <person name="Simpson R."/>
            <person name="Tahir J."/>
            <person name="Deroles S."/>
            <person name="Templeton K."/>
            <person name="Luo Z."/>
            <person name="Davy M."/>
            <person name="Cheng C."/>
            <person name="Mcneilage M."/>
            <person name="Scaglione D."/>
            <person name="Liu Y."/>
            <person name="Zhang Q."/>
            <person name="Datson P."/>
            <person name="De Silva N."/>
            <person name="Gardiner S."/>
            <person name="Bassett H."/>
            <person name="Chagne D."/>
            <person name="Mccallum J."/>
            <person name="Dzierzon H."/>
            <person name="Deng C."/>
            <person name="Wang Y.-Y."/>
            <person name="Barron N."/>
            <person name="Manako K."/>
            <person name="Bowen J."/>
            <person name="Foster T."/>
            <person name="Erridge Z."/>
            <person name="Tiffin H."/>
            <person name="Waite C."/>
            <person name="Davies K."/>
            <person name="Grierson E."/>
            <person name="Laing W."/>
            <person name="Kirk R."/>
            <person name="Chen X."/>
            <person name="Wood M."/>
            <person name="Montefiori M."/>
            <person name="Brummell D."/>
            <person name="Schwinn K."/>
            <person name="Catanach A."/>
            <person name="Fullerton C."/>
            <person name="Li D."/>
            <person name="Meiyalaghan S."/>
            <person name="Nieuwenhuizen N."/>
            <person name="Read N."/>
            <person name="Prakash R."/>
            <person name="Hunter D."/>
            <person name="Zhang H."/>
            <person name="Mckenzie M."/>
            <person name="Knabel M."/>
            <person name="Harris A."/>
            <person name="Allan A."/>
            <person name="Chen A."/>
            <person name="Janssen B."/>
            <person name="Plunkett B."/>
            <person name="Dwamena C."/>
            <person name="Voogd C."/>
            <person name="Leif D."/>
            <person name="Lafferty D."/>
            <person name="Souleyre E."/>
            <person name="Varkonyi-Gasic E."/>
            <person name="Gambi F."/>
            <person name="Hanley J."/>
            <person name="Yao J.-L."/>
            <person name="Cheung J."/>
            <person name="David K."/>
            <person name="Warren B."/>
            <person name="Marsh K."/>
            <person name="Snowden K."/>
            <person name="Lin-Wang K."/>
            <person name="Brian L."/>
            <person name="Martinez-Sanchez M."/>
            <person name="Wang M."/>
            <person name="Ileperuma N."/>
            <person name="Macnee N."/>
            <person name="Campin R."/>
            <person name="Mcatee P."/>
            <person name="Drummond R."/>
            <person name="Espley R."/>
            <person name="Ireland H."/>
            <person name="Wu R."/>
            <person name="Atkinson R."/>
            <person name="Karunairetnam S."/>
            <person name="Bulley S."/>
            <person name="Chunkath S."/>
            <person name="Hanley Z."/>
            <person name="Storey R."/>
            <person name="Thrimawithana A."/>
            <person name="Thomson S."/>
            <person name="David C."/>
            <person name="Testolin R."/>
        </authorList>
    </citation>
    <scope>NUCLEOTIDE SEQUENCE [LARGE SCALE GENOMIC DNA]</scope>
    <source>
        <strain evidence="2">cv. Red5</strain>
        <tissue evidence="1">Young leaf</tissue>
    </source>
</reference>
<sequence>MDSLSPSLPQLSHINYRVYIAFCSKDPTPNGGMLNWIECYDPSTNSWHRVTTIPGIENHVLKGFSMVAVGDSIYVIGGSLCHKVVGNDSYNVDEVELEVLPSVLRYDVRTDIWSKCASLSTPRYNFACAVSDGKIFVAGGQCTVGSARGIPSAEIYNPALDEWKPLPDMSTLRYKCVGVMWQGKIHVVGGYCDGQGPFNVRRSSAEVYDTQINKWQLISRMWELDVPPNQIVAVDGNLFSSGDCFKSWKGYIDAYDRKLNIWNIVDGSHLRTLLSPILTSGDVTEERVYLTVAPIGTYLYFLAGYRRPGEMSRLKSVVHVFDTSVNGDGWRSFEPMEVEGEKELCCHCCVLKQVS</sequence>
<dbReference type="AlphaFoldDB" id="A0A2R6QX17"/>
<proteinExistence type="predicted"/>
<gene>
    <name evidence="1" type="ORF">CEY00_Acc13799</name>
</gene>
<dbReference type="Gramene" id="PSS16304">
    <property type="protein sequence ID" value="PSS16304"/>
    <property type="gene ID" value="CEY00_Acc13799"/>
</dbReference>
<dbReference type="InParanoid" id="A0A2R6QX17"/>
<dbReference type="SUPFAM" id="SSF117281">
    <property type="entry name" value="Kelch motif"/>
    <property type="match status" value="1"/>
</dbReference>
<name>A0A2R6QX17_ACTCC</name>
<dbReference type="SMART" id="SM00612">
    <property type="entry name" value="Kelch"/>
    <property type="match status" value="2"/>
</dbReference>
<accession>A0A2R6QX17</accession>
<dbReference type="Proteomes" id="UP000241394">
    <property type="component" value="Chromosome LG12"/>
</dbReference>
<evidence type="ECO:0000313" key="2">
    <source>
        <dbReference type="Proteomes" id="UP000241394"/>
    </source>
</evidence>
<dbReference type="InterPro" id="IPR015915">
    <property type="entry name" value="Kelch-typ_b-propeller"/>
</dbReference>
<protein>
    <submittedName>
        <fullName evidence="1">F-box/kelch-repeat protein</fullName>
    </submittedName>
</protein>
<dbReference type="PANTHER" id="PTHR47365">
    <property type="entry name" value="PLANT PROTEIN, PUTATIVE-RELATED"/>
    <property type="match status" value="1"/>
</dbReference>
<dbReference type="InterPro" id="IPR006652">
    <property type="entry name" value="Kelch_1"/>
</dbReference>
<dbReference type="OMA" id="CPREPTP"/>
<dbReference type="STRING" id="1590841.A0A2R6QX17"/>
<comment type="caution">
    <text evidence="1">The sequence shown here is derived from an EMBL/GenBank/DDBJ whole genome shotgun (WGS) entry which is preliminary data.</text>
</comment>
<dbReference type="Pfam" id="PF01344">
    <property type="entry name" value="Kelch_1"/>
    <property type="match status" value="3"/>
</dbReference>
<dbReference type="EMBL" id="NKQK01000012">
    <property type="protein sequence ID" value="PSS16304.1"/>
    <property type="molecule type" value="Genomic_DNA"/>
</dbReference>
<dbReference type="Gene3D" id="2.120.10.80">
    <property type="entry name" value="Kelch-type beta propeller"/>
    <property type="match status" value="2"/>
</dbReference>
<organism evidence="1 2">
    <name type="scientific">Actinidia chinensis var. chinensis</name>
    <name type="common">Chinese soft-hair kiwi</name>
    <dbReference type="NCBI Taxonomy" id="1590841"/>
    <lineage>
        <taxon>Eukaryota</taxon>
        <taxon>Viridiplantae</taxon>
        <taxon>Streptophyta</taxon>
        <taxon>Embryophyta</taxon>
        <taxon>Tracheophyta</taxon>
        <taxon>Spermatophyta</taxon>
        <taxon>Magnoliopsida</taxon>
        <taxon>eudicotyledons</taxon>
        <taxon>Gunneridae</taxon>
        <taxon>Pentapetalae</taxon>
        <taxon>asterids</taxon>
        <taxon>Ericales</taxon>
        <taxon>Actinidiaceae</taxon>
        <taxon>Actinidia</taxon>
    </lineage>
</organism>
<dbReference type="PANTHER" id="PTHR47365:SF2">
    <property type="entry name" value="KELCH-LIKE PROTEIN 23"/>
    <property type="match status" value="1"/>
</dbReference>
<evidence type="ECO:0000313" key="1">
    <source>
        <dbReference type="EMBL" id="PSS16304.1"/>
    </source>
</evidence>
<dbReference type="OrthoDB" id="45365at2759"/>
<keyword evidence="2" id="KW-1185">Reference proteome</keyword>
<reference evidence="2" key="2">
    <citation type="journal article" date="2018" name="BMC Genomics">
        <title>A manually annotated Actinidia chinensis var. chinensis (kiwifruit) genome highlights the challenges associated with draft genomes and gene prediction in plants.</title>
        <authorList>
            <person name="Pilkington S.M."/>
            <person name="Crowhurst R."/>
            <person name="Hilario E."/>
            <person name="Nardozza S."/>
            <person name="Fraser L."/>
            <person name="Peng Y."/>
            <person name="Gunaseelan K."/>
            <person name="Simpson R."/>
            <person name="Tahir J."/>
            <person name="Deroles S.C."/>
            <person name="Templeton K."/>
            <person name="Luo Z."/>
            <person name="Davy M."/>
            <person name="Cheng C."/>
            <person name="McNeilage M."/>
            <person name="Scaglione D."/>
            <person name="Liu Y."/>
            <person name="Zhang Q."/>
            <person name="Datson P."/>
            <person name="De Silva N."/>
            <person name="Gardiner S.E."/>
            <person name="Bassett H."/>
            <person name="Chagne D."/>
            <person name="McCallum J."/>
            <person name="Dzierzon H."/>
            <person name="Deng C."/>
            <person name="Wang Y.Y."/>
            <person name="Barron L."/>
            <person name="Manako K."/>
            <person name="Bowen J."/>
            <person name="Foster T.M."/>
            <person name="Erridge Z.A."/>
            <person name="Tiffin H."/>
            <person name="Waite C.N."/>
            <person name="Davies K.M."/>
            <person name="Grierson E.P."/>
            <person name="Laing W.A."/>
            <person name="Kirk R."/>
            <person name="Chen X."/>
            <person name="Wood M."/>
            <person name="Montefiori M."/>
            <person name="Brummell D.A."/>
            <person name="Schwinn K.E."/>
            <person name="Catanach A."/>
            <person name="Fullerton C."/>
            <person name="Li D."/>
            <person name="Meiyalaghan S."/>
            <person name="Nieuwenhuizen N."/>
            <person name="Read N."/>
            <person name="Prakash R."/>
            <person name="Hunter D."/>
            <person name="Zhang H."/>
            <person name="McKenzie M."/>
            <person name="Knabel M."/>
            <person name="Harris A."/>
            <person name="Allan A.C."/>
            <person name="Gleave A."/>
            <person name="Chen A."/>
            <person name="Janssen B.J."/>
            <person name="Plunkett B."/>
            <person name="Ampomah-Dwamena C."/>
            <person name="Voogd C."/>
            <person name="Leif D."/>
            <person name="Lafferty D."/>
            <person name="Souleyre E.J.F."/>
            <person name="Varkonyi-Gasic E."/>
            <person name="Gambi F."/>
            <person name="Hanley J."/>
            <person name="Yao J.L."/>
            <person name="Cheung J."/>
            <person name="David K.M."/>
            <person name="Warren B."/>
            <person name="Marsh K."/>
            <person name="Snowden K.C."/>
            <person name="Lin-Wang K."/>
            <person name="Brian L."/>
            <person name="Martinez-Sanchez M."/>
            <person name="Wang M."/>
            <person name="Ileperuma N."/>
            <person name="Macnee N."/>
            <person name="Campin R."/>
            <person name="McAtee P."/>
            <person name="Drummond R.S.M."/>
            <person name="Espley R.V."/>
            <person name="Ireland H.S."/>
            <person name="Wu R."/>
            <person name="Atkinson R.G."/>
            <person name="Karunairetnam S."/>
            <person name="Bulley S."/>
            <person name="Chunkath S."/>
            <person name="Hanley Z."/>
            <person name="Storey R."/>
            <person name="Thrimawithana A.H."/>
            <person name="Thomson S."/>
            <person name="David C."/>
            <person name="Testolin R."/>
            <person name="Huang H."/>
            <person name="Hellens R.P."/>
            <person name="Schaffer R.J."/>
        </authorList>
    </citation>
    <scope>NUCLEOTIDE SEQUENCE [LARGE SCALE GENOMIC DNA]</scope>
    <source>
        <strain evidence="2">cv. Red5</strain>
    </source>
</reference>